<dbReference type="Proteomes" id="UP000220045">
    <property type="component" value="Unassembled WGS sequence"/>
</dbReference>
<gene>
    <name evidence="2" type="ORF">CN684_24575</name>
    <name evidence="3" type="ORF">COM27_30050</name>
</gene>
<evidence type="ECO:0000256" key="1">
    <source>
        <dbReference type="SAM" id="Phobius"/>
    </source>
</evidence>
<keyword evidence="1" id="KW-0472">Membrane</keyword>
<dbReference type="RefSeq" id="WP_098096243.1">
    <property type="nucleotide sequence ID" value="NZ_JARPPR010000005.1"/>
</dbReference>
<evidence type="ECO:0000313" key="4">
    <source>
        <dbReference type="Proteomes" id="UP000220045"/>
    </source>
</evidence>
<name>A0A2B5IB37_9BACI</name>
<dbReference type="AlphaFoldDB" id="A0A2B5IB37"/>
<evidence type="ECO:0008006" key="6">
    <source>
        <dbReference type="Google" id="ProtNLM"/>
    </source>
</evidence>
<dbReference type="Proteomes" id="UP000223472">
    <property type="component" value="Unassembled WGS sequence"/>
</dbReference>
<accession>A0A2B5IB37</accession>
<evidence type="ECO:0000313" key="5">
    <source>
        <dbReference type="Proteomes" id="UP000223472"/>
    </source>
</evidence>
<reference evidence="4 5" key="1">
    <citation type="submission" date="2017-09" db="EMBL/GenBank/DDBJ databases">
        <title>Large-scale bioinformatics analysis of Bacillus genomes uncovers conserved roles of natural products in bacterial physiology.</title>
        <authorList>
            <consortium name="Agbiome Team Llc"/>
            <person name="Bleich R.M."/>
            <person name="Grubbs K.J."/>
            <person name="Santa Maria K.C."/>
            <person name="Allen S.E."/>
            <person name="Farag S."/>
            <person name="Shank E.A."/>
            <person name="Bowers A."/>
        </authorList>
    </citation>
    <scope>NUCLEOTIDE SEQUENCE [LARGE SCALE GENOMIC DNA]</scope>
    <source>
        <strain evidence="2 4">AFS004017</strain>
        <strain evidence="3 5">AFS065610</strain>
    </source>
</reference>
<keyword evidence="1" id="KW-0812">Transmembrane</keyword>
<protein>
    <recommendedName>
        <fullName evidence="6">DUF3953 domain-containing protein</fullName>
    </recommendedName>
</protein>
<evidence type="ECO:0000313" key="3">
    <source>
        <dbReference type="EMBL" id="PGD27635.1"/>
    </source>
</evidence>
<dbReference type="InterPro" id="IPR025018">
    <property type="entry name" value="DUF3953"/>
</dbReference>
<sequence length="65" mass="7276">MHNTLHILLILAHIIFSIRLLSGQHNFLPLSQSLLGVLLLLITIEQIRKKDSGTRFICIVAGAFI</sequence>
<evidence type="ECO:0000313" key="2">
    <source>
        <dbReference type="EMBL" id="PEJ03311.1"/>
    </source>
</evidence>
<comment type="caution">
    <text evidence="3">The sequence shown here is derived from an EMBL/GenBank/DDBJ whole genome shotgun (WGS) entry which is preliminary data.</text>
</comment>
<proteinExistence type="predicted"/>
<feature type="transmembrane region" description="Helical" evidence="1">
    <location>
        <begin position="27"/>
        <end position="44"/>
    </location>
</feature>
<keyword evidence="1" id="KW-1133">Transmembrane helix</keyword>
<dbReference type="EMBL" id="NUEL01000050">
    <property type="protein sequence ID" value="PEJ03311.1"/>
    <property type="molecule type" value="Genomic_DNA"/>
</dbReference>
<organism evidence="3 5">
    <name type="scientific">Bacillus wiedmannii</name>
    <dbReference type="NCBI Taxonomy" id="1890302"/>
    <lineage>
        <taxon>Bacteria</taxon>
        <taxon>Bacillati</taxon>
        <taxon>Bacillota</taxon>
        <taxon>Bacilli</taxon>
        <taxon>Bacillales</taxon>
        <taxon>Bacillaceae</taxon>
        <taxon>Bacillus</taxon>
        <taxon>Bacillus cereus group</taxon>
    </lineage>
</organism>
<dbReference type="Pfam" id="PF13129">
    <property type="entry name" value="DUF3953"/>
    <property type="match status" value="1"/>
</dbReference>
<dbReference type="EMBL" id="NVIY01000066">
    <property type="protein sequence ID" value="PGD27635.1"/>
    <property type="molecule type" value="Genomic_DNA"/>
</dbReference>